<comment type="similarity">
    <text evidence="1 7 8">Belongs to the universal ribosomal protein uL3 family.</text>
</comment>
<dbReference type="Gene3D" id="3.30.160.810">
    <property type="match status" value="1"/>
</dbReference>
<dbReference type="InterPro" id="IPR019926">
    <property type="entry name" value="Ribosomal_uL3_CS"/>
</dbReference>
<dbReference type="InterPro" id="IPR000597">
    <property type="entry name" value="Ribosomal_uL3"/>
</dbReference>
<gene>
    <name evidence="7" type="primary">rplC</name>
    <name evidence="10" type="ORF">BC792_1196</name>
</gene>
<dbReference type="Pfam" id="PF00297">
    <property type="entry name" value="Ribosomal_L3"/>
    <property type="match status" value="1"/>
</dbReference>
<name>A0A5S5D9S3_9SPHI</name>
<comment type="function">
    <text evidence="7 9">One of the primary rRNA binding proteins, it binds directly near the 3'-end of the 23S rRNA, where it nucleates assembly of the 50S subunit.</text>
</comment>
<evidence type="ECO:0000256" key="6">
    <source>
        <dbReference type="ARBA" id="ARBA00035243"/>
    </source>
</evidence>
<dbReference type="AlphaFoldDB" id="A0A5S5D9S3"/>
<dbReference type="HAMAP" id="MF_01325_B">
    <property type="entry name" value="Ribosomal_uL3_B"/>
    <property type="match status" value="1"/>
</dbReference>
<keyword evidence="5 7" id="KW-0687">Ribonucleoprotein</keyword>
<keyword evidence="3 7" id="KW-0694">RNA-binding</keyword>
<keyword evidence="2 7" id="KW-0699">rRNA-binding</keyword>
<reference evidence="10 11" key="1">
    <citation type="submission" date="2019-07" db="EMBL/GenBank/DDBJ databases">
        <title>Genomic Encyclopedia of Archaeal and Bacterial Type Strains, Phase II (KMG-II): from individual species to whole genera.</title>
        <authorList>
            <person name="Goeker M."/>
        </authorList>
    </citation>
    <scope>NUCLEOTIDE SEQUENCE [LARGE SCALE GENOMIC DNA]</scope>
    <source>
        <strain evidence="10 11">DSM 18850</strain>
    </source>
</reference>
<evidence type="ECO:0000256" key="2">
    <source>
        <dbReference type="ARBA" id="ARBA00022730"/>
    </source>
</evidence>
<dbReference type="Proteomes" id="UP000325105">
    <property type="component" value="Unassembled WGS sequence"/>
</dbReference>
<accession>A0A5S5D9S3</accession>
<dbReference type="SUPFAM" id="SSF50447">
    <property type="entry name" value="Translation proteins"/>
    <property type="match status" value="1"/>
</dbReference>
<evidence type="ECO:0000313" key="10">
    <source>
        <dbReference type="EMBL" id="TYP91482.1"/>
    </source>
</evidence>
<comment type="caution">
    <text evidence="10">The sequence shown here is derived from an EMBL/GenBank/DDBJ whole genome shotgun (WGS) entry which is preliminary data.</text>
</comment>
<organism evidence="10 11">
    <name type="scientific">Sphingobacterium allocomposti</name>
    <dbReference type="NCBI Taxonomy" id="415956"/>
    <lineage>
        <taxon>Bacteria</taxon>
        <taxon>Pseudomonadati</taxon>
        <taxon>Bacteroidota</taxon>
        <taxon>Sphingobacteriia</taxon>
        <taxon>Sphingobacteriales</taxon>
        <taxon>Sphingobacteriaceae</taxon>
        <taxon>Sphingobacterium</taxon>
    </lineage>
</organism>
<dbReference type="PANTHER" id="PTHR11229:SF16">
    <property type="entry name" value="LARGE RIBOSOMAL SUBUNIT PROTEIN UL3C"/>
    <property type="match status" value="1"/>
</dbReference>
<sequence>MFDSYKNVCTFAVPYWEKYVLSEALLLRWTLINLIYNMSGIIGKKVGMTSLFDAEGKNIPCTVIEAGPCVVTQIRTVEKDGYAAVQLGYDDAKEKNTTAPLKGHFAKAGVTPKRKLVEFKTFEDEKQLGDIVDVTIFAEGEYVDVVGTSKGKGFQGVMKRHGFGGVGGATHGQHNRLRAPGSLGASSWPSRVFKGMRMAGRTGGDRVKVQNLQVLKVYAEQNLIVVSGSIPGAKGSYVIVDK</sequence>
<dbReference type="GO" id="GO:0006412">
    <property type="term" value="P:translation"/>
    <property type="evidence" value="ECO:0007669"/>
    <property type="project" value="UniProtKB-UniRule"/>
</dbReference>
<dbReference type="PANTHER" id="PTHR11229">
    <property type="entry name" value="50S RIBOSOMAL PROTEIN L3"/>
    <property type="match status" value="1"/>
</dbReference>
<dbReference type="FunFam" id="3.30.160.810:FF:000001">
    <property type="entry name" value="50S ribosomal protein L3"/>
    <property type="match status" value="1"/>
</dbReference>
<keyword evidence="4 7" id="KW-0689">Ribosomal protein</keyword>
<dbReference type="GO" id="GO:0022625">
    <property type="term" value="C:cytosolic large ribosomal subunit"/>
    <property type="evidence" value="ECO:0007669"/>
    <property type="project" value="TreeGrafter"/>
</dbReference>
<dbReference type="FunFam" id="2.40.30.10:FF:000047">
    <property type="entry name" value="50S ribosomal protein L3"/>
    <property type="match status" value="1"/>
</dbReference>
<evidence type="ECO:0000256" key="1">
    <source>
        <dbReference type="ARBA" id="ARBA00006540"/>
    </source>
</evidence>
<proteinExistence type="inferred from homology"/>
<evidence type="ECO:0000256" key="7">
    <source>
        <dbReference type="HAMAP-Rule" id="MF_01325"/>
    </source>
</evidence>
<evidence type="ECO:0000256" key="9">
    <source>
        <dbReference type="RuleBase" id="RU003906"/>
    </source>
</evidence>
<evidence type="ECO:0000256" key="4">
    <source>
        <dbReference type="ARBA" id="ARBA00022980"/>
    </source>
</evidence>
<dbReference type="Gene3D" id="2.40.30.10">
    <property type="entry name" value="Translation factors"/>
    <property type="match status" value="1"/>
</dbReference>
<evidence type="ECO:0000256" key="3">
    <source>
        <dbReference type="ARBA" id="ARBA00022884"/>
    </source>
</evidence>
<dbReference type="EMBL" id="VNHX01000019">
    <property type="protein sequence ID" value="TYP91482.1"/>
    <property type="molecule type" value="Genomic_DNA"/>
</dbReference>
<evidence type="ECO:0000256" key="5">
    <source>
        <dbReference type="ARBA" id="ARBA00023274"/>
    </source>
</evidence>
<comment type="subunit">
    <text evidence="7 9">Part of the 50S ribosomal subunit. Forms a cluster with proteins L14 and L19.</text>
</comment>
<dbReference type="InterPro" id="IPR009000">
    <property type="entry name" value="Transl_B-barrel_sf"/>
</dbReference>
<dbReference type="NCBIfam" id="TIGR03625">
    <property type="entry name" value="L3_bact"/>
    <property type="match status" value="1"/>
</dbReference>
<protein>
    <recommendedName>
        <fullName evidence="6 7">Large ribosomal subunit protein uL3</fullName>
    </recommendedName>
</protein>
<dbReference type="GO" id="GO:0003735">
    <property type="term" value="F:structural constituent of ribosome"/>
    <property type="evidence" value="ECO:0007669"/>
    <property type="project" value="UniProtKB-UniRule"/>
</dbReference>
<dbReference type="InterPro" id="IPR019927">
    <property type="entry name" value="Ribosomal_uL3_bac/org-type"/>
</dbReference>
<dbReference type="PROSITE" id="PS00474">
    <property type="entry name" value="RIBOSOMAL_L3"/>
    <property type="match status" value="1"/>
</dbReference>
<evidence type="ECO:0000256" key="8">
    <source>
        <dbReference type="RuleBase" id="RU003905"/>
    </source>
</evidence>
<evidence type="ECO:0000313" key="11">
    <source>
        <dbReference type="Proteomes" id="UP000325105"/>
    </source>
</evidence>
<dbReference type="GO" id="GO:0019843">
    <property type="term" value="F:rRNA binding"/>
    <property type="evidence" value="ECO:0007669"/>
    <property type="project" value="UniProtKB-UniRule"/>
</dbReference>
<keyword evidence="11" id="KW-1185">Reference proteome</keyword>